<evidence type="ECO:0000313" key="3">
    <source>
        <dbReference type="Proteomes" id="UP000319213"/>
    </source>
</evidence>
<keyword evidence="3" id="KW-1185">Reference proteome</keyword>
<name>A0A543IQD3_9ACTN</name>
<dbReference type="AlphaFoldDB" id="A0A543IQD3"/>
<comment type="caution">
    <text evidence="2">The sequence shown here is derived from an EMBL/GenBank/DDBJ whole genome shotgun (WGS) entry which is preliminary data.</text>
</comment>
<dbReference type="InterPro" id="IPR001932">
    <property type="entry name" value="PPM-type_phosphatase-like_dom"/>
</dbReference>
<protein>
    <submittedName>
        <fullName evidence="2">Protein phosphatase 2C-like protein</fullName>
    </submittedName>
</protein>
<dbReference type="OrthoDB" id="3190646at2"/>
<dbReference type="InterPro" id="IPR036457">
    <property type="entry name" value="PPM-type-like_dom_sf"/>
</dbReference>
<accession>A0A543IQD3</accession>
<evidence type="ECO:0000259" key="1">
    <source>
        <dbReference type="Pfam" id="PF13672"/>
    </source>
</evidence>
<evidence type="ECO:0000313" key="2">
    <source>
        <dbReference type="EMBL" id="TQM72770.1"/>
    </source>
</evidence>
<proteinExistence type="predicted"/>
<dbReference type="Gene3D" id="3.60.40.10">
    <property type="entry name" value="PPM-type phosphatase domain"/>
    <property type="match status" value="1"/>
</dbReference>
<dbReference type="RefSeq" id="WP_142262295.1">
    <property type="nucleotide sequence ID" value="NZ_BMPV01000002.1"/>
</dbReference>
<gene>
    <name evidence="2" type="ORF">FHX40_4927</name>
</gene>
<organism evidence="2 3">
    <name type="scientific">Thermopolyspora flexuosa</name>
    <dbReference type="NCBI Taxonomy" id="103836"/>
    <lineage>
        <taxon>Bacteria</taxon>
        <taxon>Bacillati</taxon>
        <taxon>Actinomycetota</taxon>
        <taxon>Actinomycetes</taxon>
        <taxon>Streptosporangiales</taxon>
        <taxon>Streptosporangiaceae</taxon>
        <taxon>Thermopolyspora</taxon>
    </lineage>
</organism>
<reference evidence="2 3" key="1">
    <citation type="submission" date="2019-06" db="EMBL/GenBank/DDBJ databases">
        <title>Sequencing the genomes of 1000 actinobacteria strains.</title>
        <authorList>
            <person name="Klenk H.-P."/>
        </authorList>
    </citation>
    <scope>NUCLEOTIDE SEQUENCE [LARGE SCALE GENOMIC DNA]</scope>
    <source>
        <strain evidence="2 3">DSM 43186</strain>
    </source>
</reference>
<feature type="domain" description="PPM-type phosphatase" evidence="1">
    <location>
        <begin position="27"/>
        <end position="226"/>
    </location>
</feature>
<dbReference type="EMBL" id="VFPQ01000002">
    <property type="protein sequence ID" value="TQM72770.1"/>
    <property type="molecule type" value="Genomic_DNA"/>
</dbReference>
<sequence length="253" mass="26926">MTISYTTEAAPASPPRPNEDYVVCGPDWAVVLDGATPVPGADTGCRHGVPWLVGRLGGALALALATGPQAGLAEILEEAIRDTMAAHAGTCDLANPRSPSATVSIVRRRGDTLDYLALCDSPIVLRHRDGSVREVLDDRVARLPGGRPYPPGLVDAMRNRPGGFWVASTRPEAAREALTGAVPVTDLDGVLVCTDGVHRLVEWYGHTWAQVVTIAEKYGPARLVELVREAERTHGPRGTAKVHDDATAVWIPL</sequence>
<dbReference type="SUPFAM" id="SSF81606">
    <property type="entry name" value="PP2C-like"/>
    <property type="match status" value="1"/>
</dbReference>
<dbReference type="Proteomes" id="UP000319213">
    <property type="component" value="Unassembled WGS sequence"/>
</dbReference>
<dbReference type="Pfam" id="PF13672">
    <property type="entry name" value="PP2C_2"/>
    <property type="match status" value="1"/>
</dbReference>